<protein>
    <submittedName>
        <fullName evidence="2">Uncharacterized protein</fullName>
    </submittedName>
</protein>
<comment type="caution">
    <text evidence="2">The sequence shown here is derived from an EMBL/GenBank/DDBJ whole genome shotgun (WGS) entry which is preliminary data.</text>
</comment>
<accession>A0A1Q5UD92</accession>
<dbReference type="EMBL" id="MNBE01000734">
    <property type="protein sequence ID" value="OKO92962.1"/>
    <property type="molecule type" value="Genomic_DNA"/>
</dbReference>
<keyword evidence="4" id="KW-1185">Reference proteome</keyword>
<dbReference type="Proteomes" id="UP000186955">
    <property type="component" value="Unassembled WGS sequence"/>
</dbReference>
<evidence type="ECO:0000313" key="2">
    <source>
        <dbReference type="EMBL" id="OKP10456.1"/>
    </source>
</evidence>
<reference evidence="2 4" key="1">
    <citation type="submission" date="2016-10" db="EMBL/GenBank/DDBJ databases">
        <title>Genome sequence of the ascomycete fungus Penicillium subrubescens.</title>
        <authorList>
            <person name="De Vries R.P."/>
            <person name="Peng M."/>
            <person name="Dilokpimol A."/>
            <person name="Hilden K."/>
            <person name="Makela M.R."/>
            <person name="Grigoriev I."/>
            <person name="Riley R."/>
            <person name="Granchi Z."/>
        </authorList>
    </citation>
    <scope>NUCLEOTIDE SEQUENCE [LARGE SCALE GENOMIC DNA]</scope>
    <source>
        <strain evidence="2 4">CBS 132785</strain>
    </source>
</reference>
<name>A0A1Q5UD92_9EURO</name>
<dbReference type="AlphaFoldDB" id="A0A1Q5UD92"/>
<sequence length="274" mass="30324">MEAVMTINQGQDRERLSLRTLSTSPTAATAQDISTTSGPGLSESLFASMLPSLLQPCHPQDQILASEPVFPFKNWSMEQIFQSDSEIFVQPSPRDLITDFPGMLDEGFTVPDQSPPQSDTRRSVASFTLEDTDYTLVQANVARLDPEGRLSNFQFPSKYAVVRFVKAFFSHMASNLPIVHGPTFEITAVPCLLLCWYLRAKKSCYPALERNPSVEALIEECAAELEGLQSITAGQEEVLPLAVTAELIQEDSVWQYGIICPKKLKKNATKTNAM</sequence>
<dbReference type="EMBL" id="MNBE01000152">
    <property type="protein sequence ID" value="OKP13242.1"/>
    <property type="molecule type" value="Genomic_DNA"/>
</dbReference>
<evidence type="ECO:0000313" key="4">
    <source>
        <dbReference type="Proteomes" id="UP000186955"/>
    </source>
</evidence>
<gene>
    <name evidence="3" type="ORF">PENSUB_1066</name>
    <name evidence="1" type="ORF">PENSUB_12541</name>
    <name evidence="2" type="ORF">PENSUB_4113</name>
</gene>
<evidence type="ECO:0000313" key="1">
    <source>
        <dbReference type="EMBL" id="OKO92962.1"/>
    </source>
</evidence>
<dbReference type="EMBL" id="MNBE01000323">
    <property type="protein sequence ID" value="OKP10456.1"/>
    <property type="molecule type" value="Genomic_DNA"/>
</dbReference>
<organism evidence="2 4">
    <name type="scientific">Penicillium subrubescens</name>
    <dbReference type="NCBI Taxonomy" id="1316194"/>
    <lineage>
        <taxon>Eukaryota</taxon>
        <taxon>Fungi</taxon>
        <taxon>Dikarya</taxon>
        <taxon>Ascomycota</taxon>
        <taxon>Pezizomycotina</taxon>
        <taxon>Eurotiomycetes</taxon>
        <taxon>Eurotiomycetidae</taxon>
        <taxon>Eurotiales</taxon>
        <taxon>Aspergillaceae</taxon>
        <taxon>Penicillium</taxon>
    </lineage>
</organism>
<evidence type="ECO:0000313" key="3">
    <source>
        <dbReference type="EMBL" id="OKP13242.1"/>
    </source>
</evidence>
<proteinExistence type="predicted"/>